<dbReference type="EMBL" id="LC625835">
    <property type="protein sequence ID" value="BCU03114.1"/>
    <property type="molecule type" value="Genomic_DNA"/>
</dbReference>
<protein>
    <submittedName>
        <fullName evidence="4">Esterase/lipase</fullName>
    </submittedName>
</protein>
<proteinExistence type="predicted"/>
<dbReference type="InterPro" id="IPR029058">
    <property type="entry name" value="AB_hydrolase_fold"/>
</dbReference>
<evidence type="ECO:0000259" key="3">
    <source>
        <dbReference type="Pfam" id="PF07859"/>
    </source>
</evidence>
<dbReference type="GO" id="GO:0016787">
    <property type="term" value="F:hydrolase activity"/>
    <property type="evidence" value="ECO:0007669"/>
    <property type="project" value="UniProtKB-KW"/>
</dbReference>
<evidence type="ECO:0000313" key="5">
    <source>
        <dbReference type="Proteomes" id="UP001253637"/>
    </source>
</evidence>
<accession>A0A811BME5</accession>
<feature type="region of interest" description="Disordered" evidence="2">
    <location>
        <begin position="1"/>
        <end position="21"/>
    </location>
</feature>
<dbReference type="Proteomes" id="UP001253637">
    <property type="component" value="Segment"/>
</dbReference>
<name>A0A811BME5_9VIRU</name>
<keyword evidence="1" id="KW-0378">Hydrolase</keyword>
<dbReference type="Gene3D" id="3.40.50.1820">
    <property type="entry name" value="alpha/beta hydrolase"/>
    <property type="match status" value="1"/>
</dbReference>
<dbReference type="InterPro" id="IPR013094">
    <property type="entry name" value="AB_hydrolase_3"/>
</dbReference>
<dbReference type="InterPro" id="IPR050300">
    <property type="entry name" value="GDXG_lipolytic_enzyme"/>
</dbReference>
<evidence type="ECO:0000313" key="4">
    <source>
        <dbReference type="EMBL" id="BCU03114.1"/>
    </source>
</evidence>
<evidence type="ECO:0000256" key="2">
    <source>
        <dbReference type="SAM" id="MobiDB-lite"/>
    </source>
</evidence>
<dbReference type="PANTHER" id="PTHR48081:SF8">
    <property type="entry name" value="ALPHA_BETA HYDROLASE FOLD-3 DOMAIN-CONTAINING PROTEIN-RELATED"/>
    <property type="match status" value="1"/>
</dbReference>
<dbReference type="SUPFAM" id="SSF53474">
    <property type="entry name" value="alpha/beta-Hydrolases"/>
    <property type="match status" value="1"/>
</dbReference>
<reference evidence="4" key="1">
    <citation type="submission" date="2021-04" db="EMBL/GenBank/DDBJ databases">
        <title>Draft Genome Sequence of Pandoravirus japonicus, Isolated from the Sabaishi River of Niigata, Japan.</title>
        <authorList>
            <person name="Hosokawa N."/>
            <person name="Takahashi H."/>
            <person name="Aoki K."/>
            <person name="Takemura M."/>
        </authorList>
    </citation>
    <scope>NUCLEOTIDE SEQUENCE</scope>
</reference>
<dbReference type="Pfam" id="PF07859">
    <property type="entry name" value="Abhydrolase_3"/>
    <property type="match status" value="1"/>
</dbReference>
<dbReference type="PANTHER" id="PTHR48081">
    <property type="entry name" value="AB HYDROLASE SUPERFAMILY PROTEIN C4A8.06C"/>
    <property type="match status" value="1"/>
</dbReference>
<evidence type="ECO:0000256" key="1">
    <source>
        <dbReference type="ARBA" id="ARBA00022801"/>
    </source>
</evidence>
<sequence length="338" mass="35297">MGALPSRHPPDTVIPQPSPVGRAPFHPDVARFLRSMCGVHDAESVGHGRALLGAAQSDAYHPLRLDPATVVQVAVPLDGDDTAPGATASAWVVRALRGHDSCAHDALLPAIVYAHGAFGCFATHERVVRRLANCTGAAIVVVDCAFDEPWPAAERRVSGVLAWLAACGDRVGVDGTRLALAGDGIGAHVATSAALAAAADPDMGPRVRAQVLMCPLLDTPQRIPFDDDKVGLPWTTARALQRAWDAYAPHGAPSPLTVTASRARHLPPTLVVTAERDIAAPHGHAYGHALVRAGVPVQVASYPVAFHDFWVLDALADTPAAAAATDLVAHFVVHAFAH</sequence>
<organism evidence="4 5">
    <name type="scientific">Pandoravirus japonicus</name>
    <dbReference type="NCBI Taxonomy" id="2823154"/>
    <lineage>
        <taxon>Viruses</taxon>
        <taxon>Pandoravirus</taxon>
    </lineage>
</organism>
<feature type="domain" description="Alpha/beta hydrolase fold-3" evidence="3">
    <location>
        <begin position="111"/>
        <end position="310"/>
    </location>
</feature>